<dbReference type="InterPro" id="IPR014048">
    <property type="entry name" value="MethylDNA_cys_MeTrfase_DNA-bd"/>
</dbReference>
<feature type="domain" description="Methylated-DNA-[protein]-cysteine S-methyltransferase DNA binding" evidence="2">
    <location>
        <begin position="16"/>
        <end position="93"/>
    </location>
</feature>
<dbReference type="InterPro" id="IPR052520">
    <property type="entry name" value="ATL_DNA_repair"/>
</dbReference>
<evidence type="ECO:0000259" key="2">
    <source>
        <dbReference type="Pfam" id="PF01035"/>
    </source>
</evidence>
<dbReference type="Gene3D" id="1.10.10.10">
    <property type="entry name" value="Winged helix-like DNA-binding domain superfamily/Winged helix DNA-binding domain"/>
    <property type="match status" value="1"/>
</dbReference>
<dbReference type="PANTHER" id="PTHR42942">
    <property type="entry name" value="6-O-METHYLGUANINE DNA METHYLTRANSFERASE"/>
    <property type="match status" value="1"/>
</dbReference>
<accession>A0A644ZTS2</accession>
<evidence type="ECO:0000256" key="1">
    <source>
        <dbReference type="ARBA" id="ARBA00022763"/>
    </source>
</evidence>
<dbReference type="GO" id="GO:0003824">
    <property type="term" value="F:catalytic activity"/>
    <property type="evidence" value="ECO:0007669"/>
    <property type="project" value="InterPro"/>
</dbReference>
<dbReference type="NCBIfam" id="TIGR00589">
    <property type="entry name" value="ogt"/>
    <property type="match status" value="1"/>
</dbReference>
<gene>
    <name evidence="3" type="ORF">SDC9_88705</name>
</gene>
<protein>
    <submittedName>
        <fullName evidence="3">DNA base-flipping protein</fullName>
    </submittedName>
</protein>
<dbReference type="Pfam" id="PF01035">
    <property type="entry name" value="DNA_binding_1"/>
    <property type="match status" value="1"/>
</dbReference>
<sequence>MNQLFLIRWGERNVNDFFNQVYSIVEQIPFGKVAYYGQIARMLGKPHGSREVGRAMHCCPEGLPWHRVVMKDGTIASRLSADIQHNLLEAEGVVFMADGRVNMAKCAWIDETL</sequence>
<comment type="caution">
    <text evidence="3">The sequence shown here is derived from an EMBL/GenBank/DDBJ whole genome shotgun (WGS) entry which is preliminary data.</text>
</comment>
<dbReference type="PANTHER" id="PTHR42942:SF1">
    <property type="entry name" value="ALKYLTRANSFERASE-LIKE PROTEIN 1"/>
    <property type="match status" value="1"/>
</dbReference>
<dbReference type="EMBL" id="VSSQ01009584">
    <property type="protein sequence ID" value="MPM42043.1"/>
    <property type="molecule type" value="Genomic_DNA"/>
</dbReference>
<dbReference type="CDD" id="cd06445">
    <property type="entry name" value="ATase"/>
    <property type="match status" value="1"/>
</dbReference>
<name>A0A644ZTS2_9ZZZZ</name>
<dbReference type="GO" id="GO:0006281">
    <property type="term" value="P:DNA repair"/>
    <property type="evidence" value="ECO:0007669"/>
    <property type="project" value="InterPro"/>
</dbReference>
<dbReference type="SUPFAM" id="SSF46767">
    <property type="entry name" value="Methylated DNA-protein cysteine methyltransferase, C-terminal domain"/>
    <property type="match status" value="1"/>
</dbReference>
<proteinExistence type="predicted"/>
<evidence type="ECO:0000313" key="3">
    <source>
        <dbReference type="EMBL" id="MPM42043.1"/>
    </source>
</evidence>
<dbReference type="AlphaFoldDB" id="A0A644ZTS2"/>
<dbReference type="InterPro" id="IPR036217">
    <property type="entry name" value="MethylDNA_cys_MeTrfase_DNAb"/>
</dbReference>
<organism evidence="3">
    <name type="scientific">bioreactor metagenome</name>
    <dbReference type="NCBI Taxonomy" id="1076179"/>
    <lineage>
        <taxon>unclassified sequences</taxon>
        <taxon>metagenomes</taxon>
        <taxon>ecological metagenomes</taxon>
    </lineage>
</organism>
<reference evidence="3" key="1">
    <citation type="submission" date="2019-08" db="EMBL/GenBank/DDBJ databases">
        <authorList>
            <person name="Kucharzyk K."/>
            <person name="Murdoch R.W."/>
            <person name="Higgins S."/>
            <person name="Loffler F."/>
        </authorList>
    </citation>
    <scope>NUCLEOTIDE SEQUENCE</scope>
</reference>
<dbReference type="InterPro" id="IPR036388">
    <property type="entry name" value="WH-like_DNA-bd_sf"/>
</dbReference>
<keyword evidence="1" id="KW-0227">DNA damage</keyword>